<dbReference type="AlphaFoldDB" id="A0A6I8UXL3"/>
<dbReference type="RefSeq" id="XP_002132812.3">
    <property type="nucleotide sequence ID" value="XM_002132776.3"/>
</dbReference>
<evidence type="ECO:0000313" key="1">
    <source>
        <dbReference type="Proteomes" id="UP000001819"/>
    </source>
</evidence>
<name>A0A6I8UXL3_DROPS</name>
<dbReference type="Gene3D" id="3.30.420.610">
    <property type="entry name" value="LOTUS domain-like"/>
    <property type="match status" value="1"/>
</dbReference>
<gene>
    <name evidence="2" type="primary">LOC6903101</name>
</gene>
<dbReference type="Proteomes" id="UP000001819">
    <property type="component" value="Chromosome 4"/>
</dbReference>
<sequence>MATMDDHFNRVMRKNPTIQDDLRGIFKSSSSDSPQRSITLSQIRAAYGERTGKEFPIKGGTRTQMCFILTVPYVCCFTSRIGTLRFYTIDMNQER</sequence>
<dbReference type="InterPro" id="IPR041966">
    <property type="entry name" value="LOTUS-like"/>
</dbReference>
<evidence type="ECO:0000313" key="2">
    <source>
        <dbReference type="RefSeq" id="XP_002132812.3"/>
    </source>
</evidence>
<dbReference type="InParanoid" id="A0A6I8UXL3"/>
<organism evidence="1 2">
    <name type="scientific">Drosophila pseudoobscura pseudoobscura</name>
    <name type="common">Fruit fly</name>
    <dbReference type="NCBI Taxonomy" id="46245"/>
    <lineage>
        <taxon>Eukaryota</taxon>
        <taxon>Metazoa</taxon>
        <taxon>Ecdysozoa</taxon>
        <taxon>Arthropoda</taxon>
        <taxon>Hexapoda</taxon>
        <taxon>Insecta</taxon>
        <taxon>Pterygota</taxon>
        <taxon>Neoptera</taxon>
        <taxon>Endopterygota</taxon>
        <taxon>Diptera</taxon>
        <taxon>Brachycera</taxon>
        <taxon>Muscomorpha</taxon>
        <taxon>Ephydroidea</taxon>
        <taxon>Drosophilidae</taxon>
        <taxon>Drosophila</taxon>
        <taxon>Sophophora</taxon>
    </lineage>
</organism>
<reference evidence="2" key="1">
    <citation type="submission" date="2025-08" db="UniProtKB">
        <authorList>
            <consortium name="RefSeq"/>
        </authorList>
    </citation>
    <scope>IDENTIFICATION</scope>
    <source>
        <strain evidence="2">MV-25-SWS-2005</strain>
        <tissue evidence="2">Whole body</tissue>
    </source>
</reference>
<dbReference type="KEGG" id="dpo:6903101"/>
<protein>
    <submittedName>
        <fullName evidence="2">Uncharacterized protein</fullName>
    </submittedName>
</protein>
<accession>A0A6I8UXL3</accession>
<keyword evidence="1" id="KW-1185">Reference proteome</keyword>
<proteinExistence type="predicted"/>